<proteinExistence type="predicted"/>
<dbReference type="AlphaFoldDB" id="A0AAQ3SIF2"/>
<organism evidence="3 4">
    <name type="scientific">Paspalum notatum var. saurae</name>
    <dbReference type="NCBI Taxonomy" id="547442"/>
    <lineage>
        <taxon>Eukaryota</taxon>
        <taxon>Viridiplantae</taxon>
        <taxon>Streptophyta</taxon>
        <taxon>Embryophyta</taxon>
        <taxon>Tracheophyta</taxon>
        <taxon>Spermatophyta</taxon>
        <taxon>Magnoliopsida</taxon>
        <taxon>Liliopsida</taxon>
        <taxon>Poales</taxon>
        <taxon>Poaceae</taxon>
        <taxon>PACMAD clade</taxon>
        <taxon>Panicoideae</taxon>
        <taxon>Andropogonodae</taxon>
        <taxon>Paspaleae</taxon>
        <taxon>Paspalinae</taxon>
        <taxon>Paspalum</taxon>
    </lineage>
</organism>
<dbReference type="Gene3D" id="3.30.70.330">
    <property type="match status" value="1"/>
</dbReference>
<sequence>MHPQRMKQAAAAAQQQQLMQQALLMQHQHQQLPQQPPIFPGHHPHPGLLAAPPQIEPIVSGNLPPGFDSSTCRSVYVGNINLQVTDAVLREVFQNIGPVEGCKLIRKEKVDLSLFL</sequence>
<gene>
    <name evidence="3" type="ORF">U9M48_001576</name>
</gene>
<evidence type="ECO:0000313" key="3">
    <source>
        <dbReference type="EMBL" id="WVZ50310.1"/>
    </source>
</evidence>
<dbReference type="SUPFAM" id="SSF54928">
    <property type="entry name" value="RNA-binding domain, RBD"/>
    <property type="match status" value="1"/>
</dbReference>
<dbReference type="Proteomes" id="UP001341281">
    <property type="component" value="Chromosome 01"/>
</dbReference>
<dbReference type="InterPro" id="IPR012677">
    <property type="entry name" value="Nucleotide-bd_a/b_plait_sf"/>
</dbReference>
<name>A0AAQ3SIF2_PASNO</name>
<feature type="domain" description="RRM" evidence="2">
    <location>
        <begin position="75"/>
        <end position="107"/>
    </location>
</feature>
<evidence type="ECO:0000313" key="4">
    <source>
        <dbReference type="Proteomes" id="UP001341281"/>
    </source>
</evidence>
<dbReference type="GO" id="GO:0003723">
    <property type="term" value="F:RNA binding"/>
    <property type="evidence" value="ECO:0007669"/>
    <property type="project" value="InterPro"/>
</dbReference>
<dbReference type="InterPro" id="IPR035979">
    <property type="entry name" value="RBD_domain_sf"/>
</dbReference>
<evidence type="ECO:0000256" key="1">
    <source>
        <dbReference type="SAM" id="MobiDB-lite"/>
    </source>
</evidence>
<reference evidence="3 4" key="1">
    <citation type="submission" date="2024-02" db="EMBL/GenBank/DDBJ databases">
        <title>High-quality chromosome-scale genome assembly of Pensacola bahiagrass (Paspalum notatum Flugge var. saurae).</title>
        <authorList>
            <person name="Vega J.M."/>
            <person name="Podio M."/>
            <person name="Orjuela J."/>
            <person name="Siena L.A."/>
            <person name="Pessino S.C."/>
            <person name="Combes M.C."/>
            <person name="Mariac C."/>
            <person name="Albertini E."/>
            <person name="Pupilli F."/>
            <person name="Ortiz J.P.A."/>
            <person name="Leblanc O."/>
        </authorList>
    </citation>
    <scope>NUCLEOTIDE SEQUENCE [LARGE SCALE GENOMIC DNA]</scope>
    <source>
        <strain evidence="3">R1</strain>
        <tissue evidence="3">Leaf</tissue>
    </source>
</reference>
<dbReference type="Pfam" id="PF00076">
    <property type="entry name" value="RRM_1"/>
    <property type="match status" value="1"/>
</dbReference>
<accession>A0AAQ3SIF2</accession>
<keyword evidence="4" id="KW-1185">Reference proteome</keyword>
<protein>
    <recommendedName>
        <fullName evidence="2">RRM domain-containing protein</fullName>
    </recommendedName>
</protein>
<dbReference type="EMBL" id="CP144745">
    <property type="protein sequence ID" value="WVZ50310.1"/>
    <property type="molecule type" value="Genomic_DNA"/>
</dbReference>
<feature type="region of interest" description="Disordered" evidence="1">
    <location>
        <begin position="25"/>
        <end position="54"/>
    </location>
</feature>
<evidence type="ECO:0000259" key="2">
    <source>
        <dbReference type="Pfam" id="PF00076"/>
    </source>
</evidence>
<dbReference type="InterPro" id="IPR000504">
    <property type="entry name" value="RRM_dom"/>
</dbReference>